<dbReference type="EMBL" id="JAUTXY010000005">
    <property type="protein sequence ID" value="MEE2058493.1"/>
    <property type="molecule type" value="Genomic_DNA"/>
</dbReference>
<comment type="caution">
    <text evidence="3">The sequence shown here is derived from an EMBL/GenBank/DDBJ whole genome shotgun (WGS) entry which is preliminary data.</text>
</comment>
<feature type="region of interest" description="Disordered" evidence="1">
    <location>
        <begin position="38"/>
        <end position="60"/>
    </location>
</feature>
<proteinExistence type="predicted"/>
<protein>
    <submittedName>
        <fullName evidence="3">DUF3558 domain-containing protein</fullName>
    </submittedName>
</protein>
<keyword evidence="4" id="KW-1185">Reference proteome</keyword>
<gene>
    <name evidence="3" type="ORF">Q7514_13270</name>
</gene>
<name>A0ABU7LAC3_9NOCA</name>
<accession>A0ABU7LAC3</accession>
<keyword evidence="2" id="KW-0732">Signal</keyword>
<feature type="compositionally biased region" description="Low complexity" evidence="1">
    <location>
        <begin position="38"/>
        <end position="49"/>
    </location>
</feature>
<dbReference type="Proteomes" id="UP001336020">
    <property type="component" value="Unassembled WGS sequence"/>
</dbReference>
<dbReference type="PROSITE" id="PS51257">
    <property type="entry name" value="PROKAR_LIPOPROTEIN"/>
    <property type="match status" value="1"/>
</dbReference>
<evidence type="ECO:0000313" key="4">
    <source>
        <dbReference type="Proteomes" id="UP001336020"/>
    </source>
</evidence>
<dbReference type="InterPro" id="IPR024520">
    <property type="entry name" value="DUF3558"/>
</dbReference>
<evidence type="ECO:0000256" key="1">
    <source>
        <dbReference type="SAM" id="MobiDB-lite"/>
    </source>
</evidence>
<feature type="signal peptide" evidence="2">
    <location>
        <begin position="1"/>
        <end position="24"/>
    </location>
</feature>
<evidence type="ECO:0000313" key="3">
    <source>
        <dbReference type="EMBL" id="MEE2058493.1"/>
    </source>
</evidence>
<evidence type="ECO:0000256" key="2">
    <source>
        <dbReference type="SAM" id="SignalP"/>
    </source>
</evidence>
<feature type="chain" id="PRO_5047220713" evidence="2">
    <location>
        <begin position="25"/>
        <end position="211"/>
    </location>
</feature>
<dbReference type="Pfam" id="PF12079">
    <property type="entry name" value="DUF3558"/>
    <property type="match status" value="1"/>
</dbReference>
<dbReference type="RefSeq" id="WP_330133737.1">
    <property type="nucleotide sequence ID" value="NZ_JAUTXY010000005.1"/>
</dbReference>
<organism evidence="3 4">
    <name type="scientific">Rhodococcus artemisiae</name>
    <dbReference type="NCBI Taxonomy" id="714159"/>
    <lineage>
        <taxon>Bacteria</taxon>
        <taxon>Bacillati</taxon>
        <taxon>Actinomycetota</taxon>
        <taxon>Actinomycetes</taxon>
        <taxon>Mycobacteriales</taxon>
        <taxon>Nocardiaceae</taxon>
        <taxon>Rhodococcus</taxon>
    </lineage>
</organism>
<sequence length="211" mass="22710">MTYPRLFSAARVGAAAITAGVALSGCTTASDATAVAVEETTTTPTTRAPRLTDESGRPDITFDPCLDIPDDVLVEAGYDPRTEDSADYPMEHYTFIGCKYRAPVAIPGVIRSYGLGILAGNVTIDEELAKEGDIASESSVNGRRALLEYDPTPDNTCAIAVQTDFGIVIFDRLYHADHTRTLTHDERCGGLHDTVALFEPFIENNPGKKPQ</sequence>
<reference evidence="3 4" key="1">
    <citation type="submission" date="2023-07" db="EMBL/GenBank/DDBJ databases">
        <authorList>
            <person name="Girao M."/>
            <person name="Carvalho M.F."/>
        </authorList>
    </citation>
    <scope>NUCLEOTIDE SEQUENCE [LARGE SCALE GENOMIC DNA]</scope>
    <source>
        <strain evidence="3 4">YIM65754</strain>
    </source>
</reference>